<organism evidence="6 7">
    <name type="scientific">Parvibaculum sedimenti</name>
    <dbReference type="NCBI Taxonomy" id="2608632"/>
    <lineage>
        <taxon>Bacteria</taxon>
        <taxon>Pseudomonadati</taxon>
        <taxon>Pseudomonadota</taxon>
        <taxon>Alphaproteobacteria</taxon>
        <taxon>Hyphomicrobiales</taxon>
        <taxon>Parvibaculaceae</taxon>
        <taxon>Parvibaculum</taxon>
    </lineage>
</organism>
<dbReference type="PROSITE" id="PS50931">
    <property type="entry name" value="HTH_LYSR"/>
    <property type="match status" value="1"/>
</dbReference>
<dbReference type="InterPro" id="IPR000847">
    <property type="entry name" value="LysR_HTH_N"/>
</dbReference>
<dbReference type="PANTHER" id="PTHR30126:SF91">
    <property type="entry name" value="LYSR FAMILY TRANSCRIPTIONAL REGULATOR"/>
    <property type="match status" value="1"/>
</dbReference>
<dbReference type="PANTHER" id="PTHR30126">
    <property type="entry name" value="HTH-TYPE TRANSCRIPTIONAL REGULATOR"/>
    <property type="match status" value="1"/>
</dbReference>
<dbReference type="Pfam" id="PF03466">
    <property type="entry name" value="LysR_substrate"/>
    <property type="match status" value="1"/>
</dbReference>
<dbReference type="Gene3D" id="1.10.10.10">
    <property type="entry name" value="Winged helix-like DNA-binding domain superfamily/Winged helix DNA-binding domain"/>
    <property type="match status" value="1"/>
</dbReference>
<keyword evidence="2" id="KW-0805">Transcription regulation</keyword>
<dbReference type="RefSeq" id="WP_152216948.1">
    <property type="nucleotide sequence ID" value="NZ_JBAQYD010000368.1"/>
</dbReference>
<evidence type="ECO:0000256" key="4">
    <source>
        <dbReference type="ARBA" id="ARBA00023163"/>
    </source>
</evidence>
<dbReference type="Pfam" id="PF00126">
    <property type="entry name" value="HTH_1"/>
    <property type="match status" value="1"/>
</dbReference>
<dbReference type="GO" id="GO:0000976">
    <property type="term" value="F:transcription cis-regulatory region binding"/>
    <property type="evidence" value="ECO:0007669"/>
    <property type="project" value="TreeGrafter"/>
</dbReference>
<keyword evidence="7" id="KW-1185">Reference proteome</keyword>
<reference evidence="6 7" key="1">
    <citation type="submission" date="2019-09" db="EMBL/GenBank/DDBJ databases">
        <title>Parvibaculum sedimenti sp. nov., isolated from sediment.</title>
        <authorList>
            <person name="Wang Y."/>
        </authorList>
    </citation>
    <scope>NUCLEOTIDE SEQUENCE [LARGE SCALE GENOMIC DNA]</scope>
    <source>
        <strain evidence="6 7">HXT-9</strain>
    </source>
</reference>
<evidence type="ECO:0000256" key="2">
    <source>
        <dbReference type="ARBA" id="ARBA00023015"/>
    </source>
</evidence>
<dbReference type="Gene3D" id="3.40.190.290">
    <property type="match status" value="1"/>
</dbReference>
<evidence type="ECO:0000313" key="7">
    <source>
        <dbReference type="Proteomes" id="UP000468901"/>
    </source>
</evidence>
<dbReference type="Proteomes" id="UP000468901">
    <property type="component" value="Unassembled WGS sequence"/>
</dbReference>
<evidence type="ECO:0000256" key="3">
    <source>
        <dbReference type="ARBA" id="ARBA00023125"/>
    </source>
</evidence>
<dbReference type="SUPFAM" id="SSF46785">
    <property type="entry name" value="Winged helix' DNA-binding domain"/>
    <property type="match status" value="1"/>
</dbReference>
<name>A0A6N6VER9_9HYPH</name>
<dbReference type="AlphaFoldDB" id="A0A6N6VER9"/>
<dbReference type="GO" id="GO:0003700">
    <property type="term" value="F:DNA-binding transcription factor activity"/>
    <property type="evidence" value="ECO:0007669"/>
    <property type="project" value="InterPro"/>
</dbReference>
<dbReference type="SUPFAM" id="SSF53850">
    <property type="entry name" value="Periplasmic binding protein-like II"/>
    <property type="match status" value="1"/>
</dbReference>
<evidence type="ECO:0000313" key="6">
    <source>
        <dbReference type="EMBL" id="KAB7739065.1"/>
    </source>
</evidence>
<dbReference type="InterPro" id="IPR005119">
    <property type="entry name" value="LysR_subst-bd"/>
</dbReference>
<dbReference type="InterPro" id="IPR036388">
    <property type="entry name" value="WH-like_DNA-bd_sf"/>
</dbReference>
<evidence type="ECO:0000259" key="5">
    <source>
        <dbReference type="PROSITE" id="PS50931"/>
    </source>
</evidence>
<proteinExistence type="inferred from homology"/>
<gene>
    <name evidence="6" type="ORF">F2P47_13720</name>
</gene>
<keyword evidence="3" id="KW-0238">DNA-binding</keyword>
<protein>
    <submittedName>
        <fullName evidence="6">LysR family transcriptional regulator</fullName>
    </submittedName>
</protein>
<dbReference type="CDD" id="cd05466">
    <property type="entry name" value="PBP2_LTTR_substrate"/>
    <property type="match status" value="1"/>
</dbReference>
<dbReference type="EMBL" id="WESC01000013">
    <property type="protein sequence ID" value="KAB7739065.1"/>
    <property type="molecule type" value="Genomic_DNA"/>
</dbReference>
<dbReference type="InterPro" id="IPR036390">
    <property type="entry name" value="WH_DNA-bd_sf"/>
</dbReference>
<accession>A0A6N6VER9</accession>
<sequence length="306" mass="33340">MHPNLLDQLEVFLAVAETGSFSGAAKRLGRAVSAVSYAITNLESELRVEVFDRSGYKPELTGAGRAVLSDAEIIFRRVDRLKARTAALRERAEVELSIVADAEFDVSTLARAAGLFHQEMPHVGLRFSTDHAENILARIGEGQAQIGILGLFSGFKGKKLDGREIAAWPKRIVAAPFHPLAKLNAPFPLIALDDHRQIVLAAHEKEASSLDYKVHTTDFWIADGQGMMLALLREGLGWAFAIEHMVADDIARGQLVALRCSGVNNPPLQRFAAVWAVKTPPGPAAQHFVDCLAGTGHRIGELQPRY</sequence>
<feature type="domain" description="HTH lysR-type" evidence="5">
    <location>
        <begin position="4"/>
        <end position="61"/>
    </location>
</feature>
<keyword evidence="4" id="KW-0804">Transcription</keyword>
<comment type="similarity">
    <text evidence="1">Belongs to the LysR transcriptional regulatory family.</text>
</comment>
<evidence type="ECO:0000256" key="1">
    <source>
        <dbReference type="ARBA" id="ARBA00009437"/>
    </source>
</evidence>
<comment type="caution">
    <text evidence="6">The sequence shown here is derived from an EMBL/GenBank/DDBJ whole genome shotgun (WGS) entry which is preliminary data.</text>
</comment>